<evidence type="ECO:0000256" key="1">
    <source>
        <dbReference type="SAM" id="MobiDB-lite"/>
    </source>
</evidence>
<keyword evidence="3" id="KW-1185">Reference proteome</keyword>
<feature type="region of interest" description="Disordered" evidence="1">
    <location>
        <begin position="53"/>
        <end position="86"/>
    </location>
</feature>
<gene>
    <name evidence="2" type="ORF">HHI36_004124</name>
</gene>
<accession>A0ABD2NQ97</accession>
<organism evidence="2 3">
    <name type="scientific">Cryptolaemus montrouzieri</name>
    <dbReference type="NCBI Taxonomy" id="559131"/>
    <lineage>
        <taxon>Eukaryota</taxon>
        <taxon>Metazoa</taxon>
        <taxon>Ecdysozoa</taxon>
        <taxon>Arthropoda</taxon>
        <taxon>Hexapoda</taxon>
        <taxon>Insecta</taxon>
        <taxon>Pterygota</taxon>
        <taxon>Neoptera</taxon>
        <taxon>Endopterygota</taxon>
        <taxon>Coleoptera</taxon>
        <taxon>Polyphaga</taxon>
        <taxon>Cucujiformia</taxon>
        <taxon>Coccinelloidea</taxon>
        <taxon>Coccinellidae</taxon>
        <taxon>Scymninae</taxon>
        <taxon>Scymnini</taxon>
        <taxon>Cryptolaemus</taxon>
    </lineage>
</organism>
<dbReference type="EMBL" id="JABFTP020000144">
    <property type="protein sequence ID" value="KAL3280897.1"/>
    <property type="molecule type" value="Genomic_DNA"/>
</dbReference>
<sequence length="86" mass="9655">MAVPRVFCRLRLLVNKDFSVVSKHCMVRNSVFLNKNLQVHIVRQFRTHEGLSSVLDKNKQGADEPEVSSSSSSDDSDSDDDGKSFL</sequence>
<dbReference type="Proteomes" id="UP001516400">
    <property type="component" value="Unassembled WGS sequence"/>
</dbReference>
<proteinExistence type="predicted"/>
<evidence type="ECO:0000313" key="3">
    <source>
        <dbReference type="Proteomes" id="UP001516400"/>
    </source>
</evidence>
<comment type="caution">
    <text evidence="2">The sequence shown here is derived from an EMBL/GenBank/DDBJ whole genome shotgun (WGS) entry which is preliminary data.</text>
</comment>
<protein>
    <submittedName>
        <fullName evidence="2">Uncharacterized protein</fullName>
    </submittedName>
</protein>
<dbReference type="AlphaFoldDB" id="A0ABD2NQ97"/>
<reference evidence="2 3" key="1">
    <citation type="journal article" date="2021" name="BMC Biol.">
        <title>Horizontally acquired antibacterial genes associated with adaptive radiation of ladybird beetles.</title>
        <authorList>
            <person name="Li H.S."/>
            <person name="Tang X.F."/>
            <person name="Huang Y.H."/>
            <person name="Xu Z.Y."/>
            <person name="Chen M.L."/>
            <person name="Du X.Y."/>
            <person name="Qiu B.Y."/>
            <person name="Chen P.T."/>
            <person name="Zhang W."/>
            <person name="Slipinski A."/>
            <person name="Escalona H.E."/>
            <person name="Waterhouse R.M."/>
            <person name="Zwick A."/>
            <person name="Pang H."/>
        </authorList>
    </citation>
    <scope>NUCLEOTIDE SEQUENCE [LARGE SCALE GENOMIC DNA]</scope>
    <source>
        <strain evidence="2">SYSU2018</strain>
    </source>
</reference>
<evidence type="ECO:0000313" key="2">
    <source>
        <dbReference type="EMBL" id="KAL3280897.1"/>
    </source>
</evidence>
<name>A0ABD2NQ97_9CUCU</name>